<dbReference type="InterPro" id="IPR058533">
    <property type="entry name" value="Cation_efflux_TM"/>
</dbReference>
<name>A0AA38FZ75_TAXCH</name>
<evidence type="ECO:0000256" key="6">
    <source>
        <dbReference type="SAM" id="Phobius"/>
    </source>
</evidence>
<evidence type="ECO:0000256" key="5">
    <source>
        <dbReference type="ARBA" id="ARBA00023136"/>
    </source>
</evidence>
<dbReference type="PANTHER" id="PTHR43840">
    <property type="entry name" value="MITOCHONDRIAL METAL TRANSPORTER 1-RELATED"/>
    <property type="match status" value="1"/>
</dbReference>
<protein>
    <recommendedName>
        <fullName evidence="7">Cation efflux protein transmembrane domain-containing protein</fullName>
    </recommendedName>
</protein>
<feature type="non-terminal residue" evidence="8">
    <location>
        <position position="1"/>
    </location>
</feature>
<keyword evidence="5 6" id="KW-0472">Membrane</keyword>
<evidence type="ECO:0000256" key="2">
    <source>
        <dbReference type="ARBA" id="ARBA00022448"/>
    </source>
</evidence>
<evidence type="ECO:0000313" key="8">
    <source>
        <dbReference type="EMBL" id="KAH9312866.1"/>
    </source>
</evidence>
<feature type="transmembrane region" description="Helical" evidence="6">
    <location>
        <begin position="359"/>
        <end position="379"/>
    </location>
</feature>
<organism evidence="8 9">
    <name type="scientific">Taxus chinensis</name>
    <name type="common">Chinese yew</name>
    <name type="synonym">Taxus wallichiana var. chinensis</name>
    <dbReference type="NCBI Taxonomy" id="29808"/>
    <lineage>
        <taxon>Eukaryota</taxon>
        <taxon>Viridiplantae</taxon>
        <taxon>Streptophyta</taxon>
        <taxon>Embryophyta</taxon>
        <taxon>Tracheophyta</taxon>
        <taxon>Spermatophyta</taxon>
        <taxon>Pinopsida</taxon>
        <taxon>Pinidae</taxon>
        <taxon>Conifers II</taxon>
        <taxon>Cupressales</taxon>
        <taxon>Taxaceae</taxon>
        <taxon>Taxus</taxon>
    </lineage>
</organism>
<dbReference type="GO" id="GO:0010486">
    <property type="term" value="F:manganese:proton antiporter activity"/>
    <property type="evidence" value="ECO:0007669"/>
    <property type="project" value="TreeGrafter"/>
</dbReference>
<keyword evidence="2" id="KW-0813">Transport</keyword>
<dbReference type="PANTHER" id="PTHR43840:SF5">
    <property type="entry name" value="METAL TOLERANCE PROTEIN 11"/>
    <property type="match status" value="1"/>
</dbReference>
<dbReference type="GO" id="GO:0016020">
    <property type="term" value="C:membrane"/>
    <property type="evidence" value="ECO:0007669"/>
    <property type="project" value="UniProtKB-SubCell"/>
</dbReference>
<proteinExistence type="predicted"/>
<dbReference type="InterPro" id="IPR050291">
    <property type="entry name" value="CDF_Transporter"/>
</dbReference>
<dbReference type="Proteomes" id="UP000824469">
    <property type="component" value="Unassembled WGS sequence"/>
</dbReference>
<evidence type="ECO:0000256" key="3">
    <source>
        <dbReference type="ARBA" id="ARBA00022692"/>
    </source>
</evidence>
<evidence type="ECO:0000313" key="9">
    <source>
        <dbReference type="Proteomes" id="UP000824469"/>
    </source>
</evidence>
<reference evidence="8 9" key="1">
    <citation type="journal article" date="2021" name="Nat. Plants">
        <title>The Taxus genome provides insights into paclitaxel biosynthesis.</title>
        <authorList>
            <person name="Xiong X."/>
            <person name="Gou J."/>
            <person name="Liao Q."/>
            <person name="Li Y."/>
            <person name="Zhou Q."/>
            <person name="Bi G."/>
            <person name="Li C."/>
            <person name="Du R."/>
            <person name="Wang X."/>
            <person name="Sun T."/>
            <person name="Guo L."/>
            <person name="Liang H."/>
            <person name="Lu P."/>
            <person name="Wu Y."/>
            <person name="Zhang Z."/>
            <person name="Ro D.K."/>
            <person name="Shang Y."/>
            <person name="Huang S."/>
            <person name="Yan J."/>
        </authorList>
    </citation>
    <scope>NUCLEOTIDE SEQUENCE [LARGE SCALE GENOMIC DNA]</scope>
    <source>
        <strain evidence="8">Ta-2019</strain>
    </source>
</reference>
<keyword evidence="9" id="KW-1185">Reference proteome</keyword>
<dbReference type="OMA" id="PMERGED"/>
<feature type="transmembrane region" description="Helical" evidence="6">
    <location>
        <begin position="281"/>
        <end position="299"/>
    </location>
</feature>
<comment type="caution">
    <text evidence="8">The sequence shown here is derived from an EMBL/GenBank/DDBJ whole genome shotgun (WGS) entry which is preliminary data.</text>
</comment>
<dbReference type="Pfam" id="PF01545">
    <property type="entry name" value="Cation_efflux"/>
    <property type="match status" value="1"/>
</dbReference>
<evidence type="ECO:0000256" key="1">
    <source>
        <dbReference type="ARBA" id="ARBA00004141"/>
    </source>
</evidence>
<accession>A0AA38FZ75</accession>
<evidence type="ECO:0000256" key="4">
    <source>
        <dbReference type="ARBA" id="ARBA00022989"/>
    </source>
</evidence>
<feature type="domain" description="Cation efflux protein transmembrane" evidence="7">
    <location>
        <begin position="215"/>
        <end position="386"/>
    </location>
</feature>
<evidence type="ECO:0000259" key="7">
    <source>
        <dbReference type="Pfam" id="PF01545"/>
    </source>
</evidence>
<dbReference type="SUPFAM" id="SSF161111">
    <property type="entry name" value="Cation efflux protein transmembrane domain-like"/>
    <property type="match status" value="1"/>
</dbReference>
<dbReference type="AlphaFoldDB" id="A0AA38FZ75"/>
<keyword evidence="3 6" id="KW-0812">Transmembrane</keyword>
<dbReference type="Gene3D" id="1.20.1510.10">
    <property type="entry name" value="Cation efflux protein transmembrane domain"/>
    <property type="match status" value="1"/>
</dbReference>
<feature type="transmembrane region" description="Helical" evidence="6">
    <location>
        <begin position="319"/>
        <end position="339"/>
    </location>
</feature>
<dbReference type="InterPro" id="IPR027469">
    <property type="entry name" value="Cation_efflux_TMD_sf"/>
</dbReference>
<keyword evidence="4 6" id="KW-1133">Transmembrane helix</keyword>
<gene>
    <name evidence="8" type="ORF">KI387_027901</name>
</gene>
<comment type="subcellular location">
    <subcellularLocation>
        <location evidence="1">Membrane</location>
        <topology evidence="1">Multi-pass membrane protein</topology>
    </subcellularLocation>
</comment>
<sequence>MKEVALNLGVNLNNIEEDTLCTPSQPSILHESDVVHYFVNTLDEEQIDATKLEEADIRAENCDNFLRKTEDKVPFLEFLKLPMERGEDSSRDSCNSVVLPDQATMVDTSHEGAELLLHGGIVEDGNPTSEETAWRLKFNRVPRPERDEKRPRRIHDCFNVVLGPGDGVAEYYQQQEEMLEGFTEMDTVSERGFLPGMSKEEREKVARSERIAIRLSNLANVVLFAAKIFASIKSGSLAIIASTLDSLLDLLSGFILWFTAFKMRKPNPYIYPIGKKRMQPLGILVFASVMATLGLQIILESVRQLISKEEGLSLEGDKWHWVVGIMVSVTLVKLALVIYCQTFTNEIVKAFAQDHFFDVITNSIGLFAAVLASTFYWWIDPFGAIV</sequence>
<feature type="transmembrane region" description="Helical" evidence="6">
    <location>
        <begin position="236"/>
        <end position="260"/>
    </location>
</feature>
<dbReference type="EMBL" id="JAHRHJ020000006">
    <property type="protein sequence ID" value="KAH9312866.1"/>
    <property type="molecule type" value="Genomic_DNA"/>
</dbReference>